<protein>
    <submittedName>
        <fullName evidence="1">Uncharacterized protein</fullName>
    </submittedName>
</protein>
<organism evidence="1 2">
    <name type="scientific">Segatella copri</name>
    <dbReference type="NCBI Taxonomy" id="165179"/>
    <lineage>
        <taxon>Bacteria</taxon>
        <taxon>Pseudomonadati</taxon>
        <taxon>Bacteroidota</taxon>
        <taxon>Bacteroidia</taxon>
        <taxon>Bacteroidales</taxon>
        <taxon>Prevotellaceae</taxon>
        <taxon>Segatella</taxon>
    </lineage>
</organism>
<dbReference type="InterPro" id="IPR055629">
    <property type="entry name" value="DUF7205"/>
</dbReference>
<gene>
    <name evidence="1" type="ORF">F7D31_01465</name>
</gene>
<comment type="caution">
    <text evidence="1">The sequence shown here is derived from an EMBL/GenBank/DDBJ whole genome shotgun (WGS) entry which is preliminary data.</text>
</comment>
<dbReference type="EMBL" id="VZAP01000022">
    <property type="protein sequence ID" value="MQO91359.1"/>
    <property type="molecule type" value="Genomic_DNA"/>
</dbReference>
<evidence type="ECO:0000313" key="1">
    <source>
        <dbReference type="EMBL" id="MQO91359.1"/>
    </source>
</evidence>
<proteinExistence type="predicted"/>
<dbReference type="Proteomes" id="UP000421283">
    <property type="component" value="Unassembled WGS sequence"/>
</dbReference>
<dbReference type="AlphaFoldDB" id="A0AA90VJW6"/>
<accession>A0AA90VJW6</accession>
<sequence>MEDFFGKEIVIGDKVLFSNCNNERILIGDVTEIGITRARIEAFDDEGEIHHHTRFGRNMVIIKEDKQ</sequence>
<dbReference type="Pfam" id="PF23835">
    <property type="entry name" value="DUF7205"/>
    <property type="match status" value="1"/>
</dbReference>
<name>A0AA90VJW6_9BACT</name>
<evidence type="ECO:0000313" key="2">
    <source>
        <dbReference type="Proteomes" id="UP000421283"/>
    </source>
</evidence>
<dbReference type="RefSeq" id="WP_153137090.1">
    <property type="nucleotide sequence ID" value="NZ_CP152484.1"/>
</dbReference>
<reference evidence="2" key="1">
    <citation type="submission" date="2019-09" db="EMBL/GenBank/DDBJ databases">
        <title>Distinct polysaccharide growth profiles of human intestinal Prevotella copri isolates.</title>
        <authorList>
            <person name="Fehlner-Peach H."/>
            <person name="Magnabosco C."/>
            <person name="Raghavan V."/>
            <person name="Scher J.U."/>
            <person name="Tett A."/>
            <person name="Cox L.M."/>
            <person name="Gottsegen C."/>
            <person name="Watters A."/>
            <person name="Wiltshire- Gordon J.D."/>
            <person name="Segata N."/>
            <person name="Bonneau R."/>
            <person name="Littman D.R."/>
        </authorList>
    </citation>
    <scope>NUCLEOTIDE SEQUENCE [LARGE SCALE GENOMIC DNA]</scope>
    <source>
        <strain evidence="2">iAU3127</strain>
    </source>
</reference>